<accession>A0A803QWA8</accession>
<dbReference type="EnsemblPlants" id="novel_model_2188_5bd9a17a.3.5bd9b136">
    <property type="protein sequence ID" value="cds.novel_model_2188_5bd9a17a.3.5bd9b136"/>
    <property type="gene ID" value="novel_gene_1171_5bd9a17a"/>
</dbReference>
<keyword evidence="1" id="KW-1133">Transmembrane helix</keyword>
<reference evidence="2" key="1">
    <citation type="submission" date="2018-11" db="EMBL/GenBank/DDBJ databases">
        <authorList>
            <person name="Grassa J C."/>
        </authorList>
    </citation>
    <scope>NUCLEOTIDE SEQUENCE [LARGE SCALE GENOMIC DNA]</scope>
</reference>
<name>A0A803QWA8_CANSA</name>
<dbReference type="Proteomes" id="UP000596661">
    <property type="component" value="Chromosome 1"/>
</dbReference>
<keyword evidence="1" id="KW-0472">Membrane</keyword>
<keyword evidence="3" id="KW-1185">Reference proteome</keyword>
<proteinExistence type="predicted"/>
<dbReference type="EMBL" id="UZAU01000073">
    <property type="status" value="NOT_ANNOTATED_CDS"/>
    <property type="molecule type" value="Genomic_DNA"/>
</dbReference>
<evidence type="ECO:0000313" key="2">
    <source>
        <dbReference type="EnsemblPlants" id="cds.novel_model_2188_5bd9a17a.3.5bd9b136"/>
    </source>
</evidence>
<keyword evidence="1" id="KW-0812">Transmembrane</keyword>
<reference evidence="2" key="2">
    <citation type="submission" date="2021-03" db="UniProtKB">
        <authorList>
            <consortium name="EnsemblPlants"/>
        </authorList>
    </citation>
    <scope>IDENTIFICATION</scope>
</reference>
<feature type="transmembrane region" description="Helical" evidence="1">
    <location>
        <begin position="21"/>
        <end position="42"/>
    </location>
</feature>
<sequence>MIMDHSITLLFTLKSLSQTFVSYHTLLLAVLIISVVLLAVGWNRNKSVYKYIYIYIMCVYVYRERVVLRNRKRNKKLSELIVCIVIECIERENS</sequence>
<dbReference type="Gramene" id="novel_model_2188_5bd9a17a.3.5bd9b136">
    <property type="protein sequence ID" value="cds.novel_model_2188_5bd9a17a.3.5bd9b136"/>
    <property type="gene ID" value="novel_gene_1171_5bd9a17a"/>
</dbReference>
<evidence type="ECO:0000256" key="1">
    <source>
        <dbReference type="SAM" id="Phobius"/>
    </source>
</evidence>
<evidence type="ECO:0000313" key="3">
    <source>
        <dbReference type="Proteomes" id="UP000596661"/>
    </source>
</evidence>
<dbReference type="AlphaFoldDB" id="A0A803QWA8"/>
<organism evidence="2 3">
    <name type="scientific">Cannabis sativa</name>
    <name type="common">Hemp</name>
    <name type="synonym">Marijuana</name>
    <dbReference type="NCBI Taxonomy" id="3483"/>
    <lineage>
        <taxon>Eukaryota</taxon>
        <taxon>Viridiplantae</taxon>
        <taxon>Streptophyta</taxon>
        <taxon>Embryophyta</taxon>
        <taxon>Tracheophyta</taxon>
        <taxon>Spermatophyta</taxon>
        <taxon>Magnoliopsida</taxon>
        <taxon>eudicotyledons</taxon>
        <taxon>Gunneridae</taxon>
        <taxon>Pentapetalae</taxon>
        <taxon>rosids</taxon>
        <taxon>fabids</taxon>
        <taxon>Rosales</taxon>
        <taxon>Cannabaceae</taxon>
        <taxon>Cannabis</taxon>
    </lineage>
</organism>
<protein>
    <submittedName>
        <fullName evidence="2">Uncharacterized protein</fullName>
    </submittedName>
</protein>